<keyword evidence="2 9" id="KW-0723">Serine/threonine-protein kinase</keyword>
<protein>
    <recommendedName>
        <fullName evidence="1">non-specific serine/threonine protein kinase</fullName>
        <ecNumber evidence="1">2.7.11.1</ecNumber>
    </recommendedName>
</protein>
<sequence>MAEGELILNRYKPLGEAGRGGFGTVQVAFDTRIKRRVAVKSMQIDERILAATENGDASSLLDPDGSPISASDIPGLDEARTAAMLQDPNIVGIIDFEAENGTAYLIMEYVDGITLTRLLDEFPQDLTPDVMAAIFQDVSHALQTAHENQVLHLDIKPDNVLINHQGQVKVADFGLAKLSDAEGFSKAGGGTIGYMPLEQMRLEPLDERCDEWALAALTYEMIAGENPFFAPDLKRAQTAIEEAELVLPSLCLDGLSPEADDVLFYALDPDRNERYDSVEEFAEEFLPHLGSPRAGHKQLASIVDAACEDTGEAKQPATPSLPLGERLQERTRRIVYRAWSGMGSGLLGFAACANMPAVNGMNSPLFWGLVALTIALGAALPSVGIAVAAIIFGCALIAGNATGAGMLLVGISIAWWAVSGHARLGEPREEGERSHILEAGASAACVPAGGAVGCGPLAPLVCGLNLRVRDALVTTIFCFACALFLGALGSSSLAFWNPVAFWMGIDGGYSGRLGLMLSNPATWIIGATWLTAALTASGFSLRGTRAWYMTGTIIAGLILIAGTCLAAWMANGQPSVAPMLTDALGLAAACTIALFAAWIKE</sequence>
<dbReference type="InterPro" id="IPR000719">
    <property type="entry name" value="Prot_kinase_dom"/>
</dbReference>
<feature type="domain" description="Protein kinase" evidence="8">
    <location>
        <begin position="11"/>
        <end position="286"/>
    </location>
</feature>
<keyword evidence="5 9" id="KW-0418">Kinase</keyword>
<dbReference type="Pfam" id="PF00069">
    <property type="entry name" value="Pkinase"/>
    <property type="match status" value="1"/>
</dbReference>
<dbReference type="RefSeq" id="WP_066663714.1">
    <property type="nucleotide sequence ID" value="NZ_CP011402.1"/>
</dbReference>
<dbReference type="AlphaFoldDB" id="A0A172RZC5"/>
<evidence type="ECO:0000313" key="10">
    <source>
        <dbReference type="Proteomes" id="UP000182975"/>
    </source>
</evidence>
<dbReference type="GO" id="GO:0005524">
    <property type="term" value="F:ATP binding"/>
    <property type="evidence" value="ECO:0007669"/>
    <property type="project" value="UniProtKB-KW"/>
</dbReference>
<dbReference type="PROSITE" id="PS50011">
    <property type="entry name" value="PROTEIN_KINASE_DOM"/>
    <property type="match status" value="1"/>
</dbReference>
<keyword evidence="7" id="KW-1133">Transmembrane helix</keyword>
<evidence type="ECO:0000256" key="6">
    <source>
        <dbReference type="ARBA" id="ARBA00022840"/>
    </source>
</evidence>
<evidence type="ECO:0000256" key="4">
    <source>
        <dbReference type="ARBA" id="ARBA00022741"/>
    </source>
</evidence>
<keyword evidence="6" id="KW-0067">ATP-binding</keyword>
<dbReference type="PATRIC" id="fig|79604.3.peg.1616"/>
<evidence type="ECO:0000259" key="8">
    <source>
        <dbReference type="PROSITE" id="PS50011"/>
    </source>
</evidence>
<dbReference type="STRING" id="79604.AAY81_08045"/>
<evidence type="ECO:0000256" key="7">
    <source>
        <dbReference type="SAM" id="Phobius"/>
    </source>
</evidence>
<dbReference type="KEGG" id="ddt:AAY81_08045"/>
<feature type="transmembrane region" description="Helical" evidence="7">
    <location>
        <begin position="516"/>
        <end position="534"/>
    </location>
</feature>
<proteinExistence type="predicted"/>
<organism evidence="9 10">
    <name type="scientific">Denitrobacterium detoxificans</name>
    <dbReference type="NCBI Taxonomy" id="79604"/>
    <lineage>
        <taxon>Bacteria</taxon>
        <taxon>Bacillati</taxon>
        <taxon>Actinomycetota</taxon>
        <taxon>Coriobacteriia</taxon>
        <taxon>Eggerthellales</taxon>
        <taxon>Eggerthellaceae</taxon>
        <taxon>Denitrobacterium</taxon>
    </lineage>
</organism>
<evidence type="ECO:0000256" key="3">
    <source>
        <dbReference type="ARBA" id="ARBA00022679"/>
    </source>
</evidence>
<keyword evidence="4" id="KW-0547">Nucleotide-binding</keyword>
<reference evidence="10" key="1">
    <citation type="submission" date="2016-10" db="EMBL/GenBank/DDBJ databases">
        <authorList>
            <person name="Varghese N."/>
        </authorList>
    </citation>
    <scope>NUCLEOTIDE SEQUENCE [LARGE SCALE GENOMIC DNA]</scope>
    <source>
        <strain evidence="10">DSM 21843</strain>
    </source>
</reference>
<name>A0A172RZC5_9ACTN</name>
<dbReference type="GO" id="GO:0004674">
    <property type="term" value="F:protein serine/threonine kinase activity"/>
    <property type="evidence" value="ECO:0007669"/>
    <property type="project" value="UniProtKB-KW"/>
</dbReference>
<dbReference type="Gene3D" id="3.30.200.20">
    <property type="entry name" value="Phosphorylase Kinase, domain 1"/>
    <property type="match status" value="1"/>
</dbReference>
<keyword evidence="7" id="KW-0472">Membrane</keyword>
<dbReference type="PROSITE" id="PS00108">
    <property type="entry name" value="PROTEIN_KINASE_ST"/>
    <property type="match status" value="1"/>
</dbReference>
<dbReference type="CDD" id="cd14014">
    <property type="entry name" value="STKc_PknB_like"/>
    <property type="match status" value="1"/>
</dbReference>
<feature type="transmembrane region" description="Helical" evidence="7">
    <location>
        <begin position="397"/>
        <end position="418"/>
    </location>
</feature>
<dbReference type="SUPFAM" id="SSF56112">
    <property type="entry name" value="Protein kinase-like (PK-like)"/>
    <property type="match status" value="1"/>
</dbReference>
<evidence type="ECO:0000256" key="2">
    <source>
        <dbReference type="ARBA" id="ARBA00022527"/>
    </source>
</evidence>
<dbReference type="InterPro" id="IPR011009">
    <property type="entry name" value="Kinase-like_dom_sf"/>
</dbReference>
<keyword evidence="7" id="KW-0812">Transmembrane</keyword>
<dbReference type="InterPro" id="IPR008271">
    <property type="entry name" value="Ser/Thr_kinase_AS"/>
</dbReference>
<feature type="transmembrane region" description="Helical" evidence="7">
    <location>
        <begin position="576"/>
        <end position="599"/>
    </location>
</feature>
<dbReference type="PANTHER" id="PTHR43289">
    <property type="entry name" value="MITOGEN-ACTIVATED PROTEIN KINASE KINASE KINASE 20-RELATED"/>
    <property type="match status" value="1"/>
</dbReference>
<keyword evidence="10" id="KW-1185">Reference proteome</keyword>
<feature type="transmembrane region" description="Helical" evidence="7">
    <location>
        <begin position="471"/>
        <end position="496"/>
    </location>
</feature>
<keyword evidence="3" id="KW-0808">Transferase</keyword>
<gene>
    <name evidence="9" type="ORF">SAMN02910314_00430</name>
</gene>
<evidence type="ECO:0000256" key="1">
    <source>
        <dbReference type="ARBA" id="ARBA00012513"/>
    </source>
</evidence>
<accession>A0A172RZC5</accession>
<dbReference type="EMBL" id="FOEC01000002">
    <property type="protein sequence ID" value="SEO52033.1"/>
    <property type="molecule type" value="Genomic_DNA"/>
</dbReference>
<dbReference type="Proteomes" id="UP000182975">
    <property type="component" value="Unassembled WGS sequence"/>
</dbReference>
<dbReference type="EC" id="2.7.11.1" evidence="1"/>
<dbReference type="PANTHER" id="PTHR43289:SF6">
    <property type="entry name" value="SERINE_THREONINE-PROTEIN KINASE NEKL-3"/>
    <property type="match status" value="1"/>
</dbReference>
<evidence type="ECO:0000256" key="5">
    <source>
        <dbReference type="ARBA" id="ARBA00022777"/>
    </source>
</evidence>
<feature type="transmembrane region" description="Helical" evidence="7">
    <location>
        <begin position="546"/>
        <end position="570"/>
    </location>
</feature>
<dbReference type="Gene3D" id="1.10.510.10">
    <property type="entry name" value="Transferase(Phosphotransferase) domain 1"/>
    <property type="match status" value="1"/>
</dbReference>
<evidence type="ECO:0000313" key="9">
    <source>
        <dbReference type="EMBL" id="SEO52033.1"/>
    </source>
</evidence>
<feature type="transmembrane region" description="Helical" evidence="7">
    <location>
        <begin position="334"/>
        <end position="353"/>
    </location>
</feature>
<dbReference type="SMART" id="SM00220">
    <property type="entry name" value="S_TKc"/>
    <property type="match status" value="1"/>
</dbReference>
<feature type="transmembrane region" description="Helical" evidence="7">
    <location>
        <begin position="365"/>
        <end position="391"/>
    </location>
</feature>